<dbReference type="GeneID" id="59237993"/>
<evidence type="ECO:0000259" key="5">
    <source>
        <dbReference type="Pfam" id="PF23317"/>
    </source>
</evidence>
<keyword evidence="3" id="KW-0812">Transmembrane</keyword>
<feature type="region of interest" description="Disordered" evidence="2">
    <location>
        <begin position="1"/>
        <end position="27"/>
    </location>
</feature>
<dbReference type="Pfam" id="PF23190">
    <property type="entry name" value="LHD_TRPY1"/>
    <property type="match status" value="1"/>
</dbReference>
<evidence type="ECO:0000256" key="2">
    <source>
        <dbReference type="SAM" id="MobiDB-lite"/>
    </source>
</evidence>
<feature type="domain" description="Calcium channel YVC1-like C-terminal transmembrane" evidence="5">
    <location>
        <begin position="284"/>
        <end position="556"/>
    </location>
</feature>
<evidence type="ECO:0008006" key="8">
    <source>
        <dbReference type="Google" id="ProtNLM"/>
    </source>
</evidence>
<feature type="transmembrane region" description="Helical" evidence="3">
    <location>
        <begin position="252"/>
        <end position="269"/>
    </location>
</feature>
<reference evidence="6 7" key="1">
    <citation type="submission" date="2020-07" db="EMBL/GenBank/DDBJ databases">
        <title>The yeast mating-type switching endonuclease HO is a domesticated member of an unorthodox homing genetic element family.</title>
        <authorList>
            <person name="Coughlan A.Y."/>
            <person name="Lombardi L."/>
            <person name="Braun-Galleani S."/>
            <person name="Martos A.R."/>
            <person name="Galeote V."/>
            <person name="Bigey F."/>
            <person name="Dequin S."/>
            <person name="Byrne K.P."/>
            <person name="Wolfe K.H."/>
        </authorList>
    </citation>
    <scope>NUCLEOTIDE SEQUENCE [LARGE SCALE GENOMIC DNA]</scope>
    <source>
        <strain evidence="6 7">NRRL Y-6702</strain>
    </source>
</reference>
<dbReference type="InterPro" id="IPR052971">
    <property type="entry name" value="TRP_calcium_channel"/>
</dbReference>
<feature type="transmembrane region" description="Helical" evidence="3">
    <location>
        <begin position="537"/>
        <end position="555"/>
    </location>
</feature>
<evidence type="ECO:0000256" key="3">
    <source>
        <dbReference type="SAM" id="Phobius"/>
    </source>
</evidence>
<dbReference type="Pfam" id="PF23317">
    <property type="entry name" value="YVC1_C"/>
    <property type="match status" value="1"/>
</dbReference>
<dbReference type="OrthoDB" id="301415at2759"/>
<feature type="transmembrane region" description="Helical" evidence="3">
    <location>
        <begin position="362"/>
        <end position="387"/>
    </location>
</feature>
<feature type="transmembrane region" description="Helical" evidence="3">
    <location>
        <begin position="322"/>
        <end position="342"/>
    </location>
</feature>
<keyword evidence="3" id="KW-0472">Membrane</keyword>
<feature type="compositionally biased region" description="Basic and acidic residues" evidence="2">
    <location>
        <begin position="13"/>
        <end position="25"/>
    </location>
</feature>
<keyword evidence="7" id="KW-1185">Reference proteome</keyword>
<dbReference type="KEGG" id="zmk:HG535_0G00940"/>
<organism evidence="6 7">
    <name type="scientific">Zygotorulaspora mrakii</name>
    <name type="common">Zygosaccharomyces mrakii</name>
    <dbReference type="NCBI Taxonomy" id="42260"/>
    <lineage>
        <taxon>Eukaryota</taxon>
        <taxon>Fungi</taxon>
        <taxon>Dikarya</taxon>
        <taxon>Ascomycota</taxon>
        <taxon>Saccharomycotina</taxon>
        <taxon>Saccharomycetes</taxon>
        <taxon>Saccharomycetales</taxon>
        <taxon>Saccharomycetaceae</taxon>
        <taxon>Zygotorulaspora</taxon>
    </lineage>
</organism>
<evidence type="ECO:0000313" key="7">
    <source>
        <dbReference type="Proteomes" id="UP000509704"/>
    </source>
</evidence>
<dbReference type="InterPro" id="IPR056337">
    <property type="entry name" value="LHD_YVC1"/>
</dbReference>
<dbReference type="InterPro" id="IPR056336">
    <property type="entry name" value="YVC1_C"/>
</dbReference>
<evidence type="ECO:0000259" key="4">
    <source>
        <dbReference type="Pfam" id="PF23190"/>
    </source>
</evidence>
<keyword evidence="3" id="KW-1133">Transmembrane helix</keyword>
<dbReference type="EMBL" id="CP058610">
    <property type="protein sequence ID" value="QLG74210.1"/>
    <property type="molecule type" value="Genomic_DNA"/>
</dbReference>
<evidence type="ECO:0000313" key="6">
    <source>
        <dbReference type="EMBL" id="QLG74210.1"/>
    </source>
</evidence>
<feature type="transmembrane region" description="Helical" evidence="3">
    <location>
        <begin position="289"/>
        <end position="310"/>
    </location>
</feature>
<name>A0A7H9B6Q5_ZYGMR</name>
<feature type="domain" description="YVC1 N-terminal linker helical" evidence="4">
    <location>
        <begin position="53"/>
        <end position="243"/>
    </location>
</feature>
<feature type="coiled-coil region" evidence="1">
    <location>
        <begin position="662"/>
        <end position="689"/>
    </location>
</feature>
<feature type="compositionally biased region" description="Polar residues" evidence="2">
    <location>
        <begin position="1"/>
        <end position="11"/>
    </location>
</feature>
<dbReference type="RefSeq" id="XP_037145935.1">
    <property type="nucleotide sequence ID" value="XM_037290040.1"/>
</dbReference>
<dbReference type="Proteomes" id="UP000509704">
    <property type="component" value="Chromosome 7"/>
</dbReference>
<feature type="transmembrane region" description="Helical" evidence="3">
    <location>
        <begin position="457"/>
        <end position="477"/>
    </location>
</feature>
<protein>
    <recommendedName>
        <fullName evidence="8">Ion transport domain-containing protein</fullName>
    </recommendedName>
</protein>
<evidence type="ECO:0000256" key="1">
    <source>
        <dbReference type="SAM" id="Coils"/>
    </source>
</evidence>
<sequence>MKIQLNKSNATKAELRSRTENHSMSEDTPVLPVHQGQAIMDPLPIAAPSPRQVLRICLNMKYLIDKIIPTVFDVEQVTRRHSRILNEKVIMLAYDACGGKKSDKKSVQKYRSVLLFCLLKVSVWYEDLSFKELHNAELYELRSVACQHLCRVIIEREEVVDLQFLFMEMLLRRYVINENDEDSEPASVLEMAADIHSTIVIGSSGFQRCLKWLWRGWIIQSREEPTVFVRDKTIASMSFKSHFSPERIKTPMYQNILQVMFSIIFLILYTGVVNDKDSIHVAPIDGKEWLFYLFTLGYIIDEISKLYYIGSAYLSFWNAFNDTLYTIICASLCFRILSVSPIRTGRESEYWDVMSYRILSCAAPFVWSRLLLYLESVPFVGVMLVVLKHMMTESIVFFFLLFLMIIGFLQGFVGLDSSDGKNEITGEIMNNLIITILGSGSFDIFKKFAPPYAAILYYGYYFIVSVILLNILIALYANAYDKVVDNAGDEYMALMCQKTLRFIRAPDEDVYVAPLNIIELFIHPILMLLPKREAIKLSRVIMTILYCPMLIFVAAREVREARRIQYNRIKRLEDDANESDEAWNLRDGFVDSINDMLTTDNAAGIQETQAKNGRSLRLQREAEKADPNFRVSKEWFETVKKSVQPVAEGYSSGIGWELFDLYNQVQERNTQSEKKIDELTTAVNKLAESIKELNLGNHSS</sequence>
<proteinExistence type="predicted"/>
<accession>A0A7H9B6Q5</accession>
<feature type="transmembrane region" description="Helical" evidence="3">
    <location>
        <begin position="394"/>
        <end position="413"/>
    </location>
</feature>
<keyword evidence="1" id="KW-0175">Coiled coil</keyword>
<dbReference type="PANTHER" id="PTHR35859:SF1">
    <property type="entry name" value="NONSELECTIVE CATION CHANNEL PROTEIN"/>
    <property type="match status" value="1"/>
</dbReference>
<dbReference type="AlphaFoldDB" id="A0A7H9B6Q5"/>
<gene>
    <name evidence="6" type="ORF">HG535_0G00940</name>
</gene>
<dbReference type="PANTHER" id="PTHR35859">
    <property type="entry name" value="NONSELECTIVE CATION CHANNEL PROTEIN"/>
    <property type="match status" value="1"/>
</dbReference>